<name>W6NLS4_CLOTY</name>
<dbReference type="GO" id="GO:0022857">
    <property type="term" value="F:transmembrane transporter activity"/>
    <property type="evidence" value="ECO:0007669"/>
    <property type="project" value="InterPro"/>
</dbReference>
<proteinExistence type="inferred from homology"/>
<dbReference type="Gene3D" id="1.10.3470.10">
    <property type="entry name" value="ABC transporter involved in vitamin B12 uptake, BtuC"/>
    <property type="match status" value="1"/>
</dbReference>
<evidence type="ECO:0000256" key="7">
    <source>
        <dbReference type="ARBA" id="ARBA00023136"/>
    </source>
</evidence>
<keyword evidence="4" id="KW-1003">Cell membrane</keyword>
<evidence type="ECO:0000256" key="4">
    <source>
        <dbReference type="ARBA" id="ARBA00022475"/>
    </source>
</evidence>
<keyword evidence="6 8" id="KW-1133">Transmembrane helix</keyword>
<reference evidence="9 10" key="1">
    <citation type="journal article" date="2015" name="Genome Announc.">
        <title>Draft Genome Sequence of Clostridium tyrobutyricum Strain DIVETGP, Isolated from Cow's Milk for Grana Padano Production.</title>
        <authorList>
            <person name="Soggiu A."/>
            <person name="Piras C."/>
            <person name="Gaiarsa S."/>
            <person name="Sassera D."/>
            <person name="Roncada P."/>
            <person name="Bendixen E."/>
            <person name="Brasca M."/>
            <person name="Bonizzi L."/>
        </authorList>
    </citation>
    <scope>NUCLEOTIDE SEQUENCE [LARGE SCALE GENOMIC DNA]</scope>
    <source>
        <strain evidence="9 10">DIVETGP</strain>
    </source>
</reference>
<dbReference type="Proteomes" id="UP000019482">
    <property type="component" value="Unassembled WGS sequence"/>
</dbReference>
<organism evidence="9 10">
    <name type="scientific">Clostridium tyrobutyricum DIVETGP</name>
    <dbReference type="NCBI Taxonomy" id="1408889"/>
    <lineage>
        <taxon>Bacteria</taxon>
        <taxon>Bacillati</taxon>
        <taxon>Bacillota</taxon>
        <taxon>Clostridia</taxon>
        <taxon>Eubacteriales</taxon>
        <taxon>Clostridiaceae</taxon>
        <taxon>Clostridium</taxon>
    </lineage>
</organism>
<dbReference type="PANTHER" id="PTHR30472">
    <property type="entry name" value="FERRIC ENTEROBACTIN TRANSPORT SYSTEM PERMEASE PROTEIN"/>
    <property type="match status" value="1"/>
</dbReference>
<evidence type="ECO:0000256" key="3">
    <source>
        <dbReference type="ARBA" id="ARBA00022448"/>
    </source>
</evidence>
<dbReference type="InterPro" id="IPR037294">
    <property type="entry name" value="ABC_BtuC-like"/>
</dbReference>
<keyword evidence="3" id="KW-0813">Transport</keyword>
<evidence type="ECO:0000256" key="1">
    <source>
        <dbReference type="ARBA" id="ARBA00004651"/>
    </source>
</evidence>
<feature type="transmembrane region" description="Helical" evidence="8">
    <location>
        <begin position="29"/>
        <end position="46"/>
    </location>
</feature>
<dbReference type="GO" id="GO:0033214">
    <property type="term" value="P:siderophore-iron import into cell"/>
    <property type="evidence" value="ECO:0007669"/>
    <property type="project" value="TreeGrafter"/>
</dbReference>
<evidence type="ECO:0000256" key="6">
    <source>
        <dbReference type="ARBA" id="ARBA00022989"/>
    </source>
</evidence>
<sequence>MPVSILLGGIFLIWADVCARVVVSPEELPIGVVTAFIGAPFFLWLLKKSSYSFGGGR</sequence>
<evidence type="ECO:0000256" key="5">
    <source>
        <dbReference type="ARBA" id="ARBA00022692"/>
    </source>
</evidence>
<evidence type="ECO:0000256" key="2">
    <source>
        <dbReference type="ARBA" id="ARBA00007935"/>
    </source>
</evidence>
<accession>W6NLS4</accession>
<dbReference type="SUPFAM" id="SSF81345">
    <property type="entry name" value="ABC transporter involved in vitamin B12 uptake, BtuC"/>
    <property type="match status" value="1"/>
</dbReference>
<dbReference type="GO" id="GO:0005886">
    <property type="term" value="C:plasma membrane"/>
    <property type="evidence" value="ECO:0007669"/>
    <property type="project" value="UniProtKB-SubCell"/>
</dbReference>
<evidence type="ECO:0000256" key="8">
    <source>
        <dbReference type="SAM" id="Phobius"/>
    </source>
</evidence>
<comment type="subcellular location">
    <subcellularLocation>
        <location evidence="1">Cell membrane</location>
        <topology evidence="1">Multi-pass membrane protein</topology>
    </subcellularLocation>
</comment>
<keyword evidence="10" id="KW-1185">Reference proteome</keyword>
<dbReference type="EMBL" id="CBXI010000044">
    <property type="protein sequence ID" value="CDL92737.1"/>
    <property type="molecule type" value="Genomic_DNA"/>
</dbReference>
<comment type="caution">
    <text evidence="9">The sequence shown here is derived from an EMBL/GenBank/DDBJ whole genome shotgun (WGS) entry which is preliminary data.</text>
</comment>
<evidence type="ECO:0000313" key="9">
    <source>
        <dbReference type="EMBL" id="CDL92737.1"/>
    </source>
</evidence>
<keyword evidence="5 8" id="KW-0812">Transmembrane</keyword>
<protein>
    <submittedName>
        <fullName evidence="9">Hemin ABC transporter, permease protein</fullName>
    </submittedName>
</protein>
<comment type="similarity">
    <text evidence="2">Belongs to the binding-protein-dependent transport system permease family. FecCD subfamily.</text>
</comment>
<dbReference type="Pfam" id="PF01032">
    <property type="entry name" value="FecCD"/>
    <property type="match status" value="1"/>
</dbReference>
<dbReference type="InterPro" id="IPR000522">
    <property type="entry name" value="ABC_transptr_permease_BtuC"/>
</dbReference>
<dbReference type="PANTHER" id="PTHR30472:SF25">
    <property type="entry name" value="ABC TRANSPORTER PERMEASE PROTEIN MJ0876-RELATED"/>
    <property type="match status" value="1"/>
</dbReference>
<evidence type="ECO:0000313" key="10">
    <source>
        <dbReference type="Proteomes" id="UP000019482"/>
    </source>
</evidence>
<gene>
    <name evidence="9" type="ORF">CTDIVETGP_2807</name>
</gene>
<keyword evidence="7 8" id="KW-0472">Membrane</keyword>
<dbReference type="AlphaFoldDB" id="W6NLS4"/>